<keyword evidence="1" id="KW-0812">Transmembrane</keyword>
<dbReference type="Proteomes" id="UP000606600">
    <property type="component" value="Unassembled WGS sequence"/>
</dbReference>
<dbReference type="EMBL" id="JACWMY010000011">
    <property type="protein sequence ID" value="MBD1366284.1"/>
    <property type="molecule type" value="Genomic_DNA"/>
</dbReference>
<evidence type="ECO:0000313" key="4">
    <source>
        <dbReference type="Proteomes" id="UP000606600"/>
    </source>
</evidence>
<evidence type="ECO:0000313" key="3">
    <source>
        <dbReference type="EMBL" id="MBD1366284.1"/>
    </source>
</evidence>
<dbReference type="PANTHER" id="PTHR37464:SF1">
    <property type="entry name" value="BLL2463 PROTEIN"/>
    <property type="match status" value="1"/>
</dbReference>
<dbReference type="RefSeq" id="WP_191190924.1">
    <property type="nucleotide sequence ID" value="NZ_JACWMY010000011.1"/>
</dbReference>
<comment type="caution">
    <text evidence="3">The sequence shown here is derived from an EMBL/GenBank/DDBJ whole genome shotgun (WGS) entry which is preliminary data.</text>
</comment>
<keyword evidence="1" id="KW-1133">Transmembrane helix</keyword>
<proteinExistence type="predicted"/>
<dbReference type="NCBIfam" id="TIGR02226">
    <property type="entry name" value="two_anch"/>
    <property type="match status" value="1"/>
</dbReference>
<name>A0ABR7WVF9_9SPHI</name>
<dbReference type="InterPro" id="IPR011933">
    <property type="entry name" value="Double_TM_dom"/>
</dbReference>
<sequence>MSFLSPIWFFALAALSIPILIHLWNIRPGKTLKVGSISLITEASKTTSRSLKLLDILLLILRCLLLALLAFFLAGPLWSYFSPDKKAKGWVLIPKENFNESYQKFKPQVDSLMKAGYEFHYFNKGFAKQDWQKLLADTGLKDTTVQSNYWALVKALDSKVRNSAGVYIITPNSAIYFKGEKPQTNLNLSWKTYTPADSTSRWIAAAWISNNGEIKVTLGGSAPSGTMFANETMQADGNSDVTVNVQNGQPKVSLKNTDQPSVAVDTATLSIAIYTDKYAVDASYLKAALQAATAFTGEKASVKQYSSPGQIRAGQTWLFWLSDAPVDSRLLASTANVFRYESGKIIDTHTIISPGNISLTKRVHADPYADAVWQDGFGKALLNREQRGAANIYHFYTHFNPAWSDLVWNDNFPKQILRLLNGKSYTVSAEYDRRVLSHTQLMPNNIVNSFTPSSIAAANPKDISPYFWLMLMAVFFAERWLSHKTKPTTNG</sequence>
<gene>
    <name evidence="3" type="ORF">IDJ77_20900</name>
</gene>
<accession>A0ABR7WVF9</accession>
<dbReference type="InterPro" id="IPR024163">
    <property type="entry name" value="Aerotolerance_reg_N"/>
</dbReference>
<feature type="domain" description="Aerotolerance regulator N-terminal" evidence="2">
    <location>
        <begin position="1"/>
        <end position="76"/>
    </location>
</feature>
<keyword evidence="1" id="KW-0472">Membrane</keyword>
<reference evidence="3 4" key="1">
    <citation type="submission" date="2020-09" db="EMBL/GenBank/DDBJ databases">
        <title>Novel species of Mucilaginibacter isolated from a glacier on the Tibetan Plateau.</title>
        <authorList>
            <person name="Liu Q."/>
            <person name="Xin Y.-H."/>
        </authorList>
    </citation>
    <scope>NUCLEOTIDE SEQUENCE [LARGE SCALE GENOMIC DNA]</scope>
    <source>
        <strain evidence="3 4">ZT4R22</strain>
    </source>
</reference>
<organism evidence="3 4">
    <name type="scientific">Mucilaginibacter pankratovii</name>
    <dbReference type="NCBI Taxonomy" id="2772110"/>
    <lineage>
        <taxon>Bacteria</taxon>
        <taxon>Pseudomonadati</taxon>
        <taxon>Bacteroidota</taxon>
        <taxon>Sphingobacteriia</taxon>
        <taxon>Sphingobacteriales</taxon>
        <taxon>Sphingobacteriaceae</taxon>
        <taxon>Mucilaginibacter</taxon>
    </lineage>
</organism>
<keyword evidence="4" id="KW-1185">Reference proteome</keyword>
<feature type="transmembrane region" description="Helical" evidence="1">
    <location>
        <begin position="53"/>
        <end position="78"/>
    </location>
</feature>
<protein>
    <submittedName>
        <fullName evidence="3">BatA domain-containing protein</fullName>
    </submittedName>
</protein>
<evidence type="ECO:0000256" key="1">
    <source>
        <dbReference type="SAM" id="Phobius"/>
    </source>
</evidence>
<dbReference type="Pfam" id="PF07584">
    <property type="entry name" value="BatA"/>
    <property type="match status" value="1"/>
</dbReference>
<evidence type="ECO:0000259" key="2">
    <source>
        <dbReference type="Pfam" id="PF07584"/>
    </source>
</evidence>
<feature type="transmembrane region" description="Helical" evidence="1">
    <location>
        <begin position="6"/>
        <end position="24"/>
    </location>
</feature>
<dbReference type="PANTHER" id="PTHR37464">
    <property type="entry name" value="BLL2463 PROTEIN"/>
    <property type="match status" value="1"/>
</dbReference>